<keyword evidence="5" id="KW-1185">Reference proteome</keyword>
<sequence length="75" mass="8024">MAPESAFPATPGGLPDGMSTAKKARHTIDRLTGRAKQRIGRATGDARLRNEGAVDEAKARVKLTGERLKQAVRGR</sequence>
<proteinExistence type="inferred from homology"/>
<name>A0A1E8QAM2_9MYCO</name>
<dbReference type="Pfam" id="PF05532">
    <property type="entry name" value="CsbD"/>
    <property type="match status" value="1"/>
</dbReference>
<feature type="domain" description="CsbD-like" evidence="3">
    <location>
        <begin position="23"/>
        <end position="73"/>
    </location>
</feature>
<evidence type="ECO:0000313" key="5">
    <source>
        <dbReference type="Proteomes" id="UP000178953"/>
    </source>
</evidence>
<evidence type="ECO:0000256" key="2">
    <source>
        <dbReference type="SAM" id="MobiDB-lite"/>
    </source>
</evidence>
<dbReference type="InterPro" id="IPR036629">
    <property type="entry name" value="YjbJ_sf"/>
</dbReference>
<reference evidence="4 5" key="1">
    <citation type="submission" date="2016-09" db="EMBL/GenBank/DDBJ databases">
        <title>genome sequence of Mycobacterium sp. 739 SCH.</title>
        <authorList>
            <person name="Greninger A.L."/>
            <person name="Qin X."/>
            <person name="Jerome K."/>
            <person name="Vora S."/>
            <person name="Quinn K."/>
        </authorList>
    </citation>
    <scope>NUCLEOTIDE SEQUENCE [LARGE SCALE GENOMIC DNA]</scope>
    <source>
        <strain evidence="4 5">SCH</strain>
    </source>
</reference>
<dbReference type="AlphaFoldDB" id="A0A1E8QAM2"/>
<evidence type="ECO:0000256" key="1">
    <source>
        <dbReference type="ARBA" id="ARBA00009129"/>
    </source>
</evidence>
<comment type="similarity">
    <text evidence="1">Belongs to the UPF0337 (CsbD) family.</text>
</comment>
<evidence type="ECO:0000313" key="4">
    <source>
        <dbReference type="EMBL" id="OFJ55647.1"/>
    </source>
</evidence>
<feature type="region of interest" description="Disordered" evidence="2">
    <location>
        <begin position="1"/>
        <end position="23"/>
    </location>
</feature>
<organism evidence="4 5">
    <name type="scientific">Mycolicibacterium grossiae</name>
    <dbReference type="NCBI Taxonomy" id="1552759"/>
    <lineage>
        <taxon>Bacteria</taxon>
        <taxon>Bacillati</taxon>
        <taxon>Actinomycetota</taxon>
        <taxon>Actinomycetes</taxon>
        <taxon>Mycobacteriales</taxon>
        <taxon>Mycobacteriaceae</taxon>
        <taxon>Mycolicibacterium</taxon>
    </lineage>
</organism>
<comment type="caution">
    <text evidence="4">The sequence shown here is derived from an EMBL/GenBank/DDBJ whole genome shotgun (WGS) entry which is preliminary data.</text>
</comment>
<dbReference type="SUPFAM" id="SSF69047">
    <property type="entry name" value="Hypothetical protein YjbJ"/>
    <property type="match status" value="1"/>
</dbReference>
<accession>A0A1E8QAM2</accession>
<dbReference type="Proteomes" id="UP000178953">
    <property type="component" value="Unassembled WGS sequence"/>
</dbReference>
<gene>
    <name evidence="4" type="ORF">BEL07_00040</name>
</gene>
<evidence type="ECO:0000259" key="3">
    <source>
        <dbReference type="Pfam" id="PF05532"/>
    </source>
</evidence>
<dbReference type="InterPro" id="IPR008462">
    <property type="entry name" value="CsbD"/>
</dbReference>
<dbReference type="RefSeq" id="WP_070351074.1">
    <property type="nucleotide sequence ID" value="NZ_CP043474.1"/>
</dbReference>
<dbReference type="EMBL" id="MCHX01000001">
    <property type="protein sequence ID" value="OFJ55647.1"/>
    <property type="molecule type" value="Genomic_DNA"/>
</dbReference>
<protein>
    <recommendedName>
        <fullName evidence="3">CsbD-like domain-containing protein</fullName>
    </recommendedName>
</protein>